<evidence type="ECO:0000256" key="1">
    <source>
        <dbReference type="SAM" id="MobiDB-lite"/>
    </source>
</evidence>
<proteinExistence type="predicted"/>
<name>A0A7D5P1I2_9EURY</name>
<reference evidence="2 3" key="1">
    <citation type="submission" date="2020-07" db="EMBL/GenBank/DDBJ databases">
        <title>Halosimplex pelagicum sp. nov. and Halosimplex rubrum sp. nov., isolated from salted brown alga Laminaria, and emended description of the genus Halosimplex.</title>
        <authorList>
            <person name="Cui H."/>
        </authorList>
    </citation>
    <scope>NUCLEOTIDE SEQUENCE [LARGE SCALE GENOMIC DNA]</scope>
    <source>
        <strain evidence="2 3">R27</strain>
    </source>
</reference>
<dbReference type="AlphaFoldDB" id="A0A7D5P1I2"/>
<dbReference type="OrthoDB" id="313543at2157"/>
<dbReference type="GeneID" id="56076270"/>
<feature type="region of interest" description="Disordered" evidence="1">
    <location>
        <begin position="1"/>
        <end position="128"/>
    </location>
</feature>
<dbReference type="RefSeq" id="WP_179909791.1">
    <property type="nucleotide sequence ID" value="NZ_CP058910.1"/>
</dbReference>
<keyword evidence="3" id="KW-1185">Reference proteome</keyword>
<feature type="compositionally biased region" description="Acidic residues" evidence="1">
    <location>
        <begin position="31"/>
        <end position="44"/>
    </location>
</feature>
<feature type="compositionally biased region" description="Polar residues" evidence="1">
    <location>
        <begin position="81"/>
        <end position="105"/>
    </location>
</feature>
<organism evidence="2 3">
    <name type="scientific">Halosimplex rubrum</name>
    <dbReference type="NCBI Taxonomy" id="869889"/>
    <lineage>
        <taxon>Archaea</taxon>
        <taxon>Methanobacteriati</taxon>
        <taxon>Methanobacteriota</taxon>
        <taxon>Stenosarchaea group</taxon>
        <taxon>Halobacteria</taxon>
        <taxon>Halobacteriales</taxon>
        <taxon>Haloarculaceae</taxon>
        <taxon>Halosimplex</taxon>
    </lineage>
</organism>
<dbReference type="PROSITE" id="PS51257">
    <property type="entry name" value="PROKAR_LIPOPROTEIN"/>
    <property type="match status" value="1"/>
</dbReference>
<dbReference type="Proteomes" id="UP000509667">
    <property type="component" value="Chromosome"/>
</dbReference>
<sequence length="222" mass="22348">MKRRTLLRGLGAAGTLALTGCLSDGSGGEPTDTDGPAETDEPTDTETPPGDPANTDRSAATPTDRTGDTVTEPDPDGTDGPSATPSDSPGDTVSETPDSEPSATPSGVADSSLDVTDSGCGTETDDASVDFDADGGSLSVTGTIWGADTCHTAVLSDVRLDGGALTVVVDSESDAGTDTACGQCITEIDYEATVELDGALPREVTVVHRHDGEDTRVTSTAR</sequence>
<evidence type="ECO:0000313" key="3">
    <source>
        <dbReference type="Proteomes" id="UP000509667"/>
    </source>
</evidence>
<evidence type="ECO:0000313" key="2">
    <source>
        <dbReference type="EMBL" id="QLH75844.1"/>
    </source>
</evidence>
<dbReference type="EMBL" id="CP058910">
    <property type="protein sequence ID" value="QLH75844.1"/>
    <property type="molecule type" value="Genomic_DNA"/>
</dbReference>
<accession>A0A7D5P1I2</accession>
<feature type="compositionally biased region" description="Polar residues" evidence="1">
    <location>
        <begin position="55"/>
        <end position="64"/>
    </location>
</feature>
<dbReference type="KEGG" id="hrr:HZS55_00365"/>
<gene>
    <name evidence="2" type="ORF">HZS55_00365</name>
</gene>
<protein>
    <submittedName>
        <fullName evidence="2">Uncharacterized protein</fullName>
    </submittedName>
</protein>
<feature type="compositionally biased region" description="Low complexity" evidence="1">
    <location>
        <begin position="7"/>
        <end position="20"/>
    </location>
</feature>